<feature type="domain" description="TRAM" evidence="6">
    <location>
        <begin position="293"/>
        <end position="354"/>
    </location>
</feature>
<keyword evidence="5" id="KW-1133">Transmembrane helix</keyword>
<proteinExistence type="predicted"/>
<feature type="transmembrane region" description="Helical" evidence="5">
    <location>
        <begin position="85"/>
        <end position="104"/>
    </location>
</feature>
<protein>
    <submittedName>
        <fullName evidence="7">TRAM domain-containing protein</fullName>
    </submittedName>
</protein>
<evidence type="ECO:0000256" key="5">
    <source>
        <dbReference type="SAM" id="Phobius"/>
    </source>
</evidence>
<evidence type="ECO:0000256" key="2">
    <source>
        <dbReference type="ARBA" id="ARBA00022722"/>
    </source>
</evidence>
<dbReference type="InterPro" id="IPR002716">
    <property type="entry name" value="PIN_dom"/>
</dbReference>
<keyword evidence="4" id="KW-0460">Magnesium</keyword>
<accession>A0A6I3SL45</accession>
<evidence type="ECO:0000256" key="4">
    <source>
        <dbReference type="ARBA" id="ARBA00022842"/>
    </source>
</evidence>
<dbReference type="OrthoDB" id="9780734at2"/>
<feature type="transmembrane region" description="Helical" evidence="5">
    <location>
        <begin position="116"/>
        <end position="134"/>
    </location>
</feature>
<evidence type="ECO:0000313" key="7">
    <source>
        <dbReference type="EMBL" id="MTV49506.1"/>
    </source>
</evidence>
<feature type="transmembrane region" description="Helical" evidence="5">
    <location>
        <begin position="44"/>
        <end position="64"/>
    </location>
</feature>
<dbReference type="Proteomes" id="UP000430670">
    <property type="component" value="Unassembled WGS sequence"/>
</dbReference>
<evidence type="ECO:0000313" key="8">
    <source>
        <dbReference type="Proteomes" id="UP000430670"/>
    </source>
</evidence>
<dbReference type="AlphaFoldDB" id="A0A6I3SL45"/>
<organism evidence="7 8">
    <name type="scientific">Heliobacterium mobile</name>
    <name type="common">Heliobacillus mobilis</name>
    <dbReference type="NCBI Taxonomy" id="28064"/>
    <lineage>
        <taxon>Bacteria</taxon>
        <taxon>Bacillati</taxon>
        <taxon>Bacillota</taxon>
        <taxon>Clostridia</taxon>
        <taxon>Eubacteriales</taxon>
        <taxon>Heliobacteriaceae</taxon>
        <taxon>Heliobacterium</taxon>
    </lineage>
</organism>
<dbReference type="SMART" id="SM00670">
    <property type="entry name" value="PINc"/>
    <property type="match status" value="1"/>
</dbReference>
<dbReference type="InterPro" id="IPR002792">
    <property type="entry name" value="TRAM_dom"/>
</dbReference>
<dbReference type="PANTHER" id="PTHR11603:SF147">
    <property type="entry name" value="MEMBRANE PROTEIN"/>
    <property type="match status" value="1"/>
</dbReference>
<keyword evidence="2" id="KW-0540">Nuclease</keyword>
<dbReference type="Gene3D" id="3.40.50.1010">
    <property type="entry name" value="5'-nuclease"/>
    <property type="match status" value="1"/>
</dbReference>
<dbReference type="GO" id="GO:0004518">
    <property type="term" value="F:nuclease activity"/>
    <property type="evidence" value="ECO:0007669"/>
    <property type="project" value="UniProtKB-KW"/>
</dbReference>
<dbReference type="EMBL" id="WNKU01000011">
    <property type="protein sequence ID" value="MTV49506.1"/>
    <property type="molecule type" value="Genomic_DNA"/>
</dbReference>
<evidence type="ECO:0000259" key="6">
    <source>
        <dbReference type="PROSITE" id="PS50926"/>
    </source>
</evidence>
<name>A0A6I3SL45_HELMO</name>
<keyword evidence="5" id="KW-0812">Transmembrane</keyword>
<sequence>MLRNIMRYAIALAFAAAGFSFGYSLISGANRVFDLSSYPAKHSFLAIVTMLPGLFGFFIAPPLMKRVVVLTGWLENRLQRTPTQELIGGAFGLIVGLFIANLLVSPISEIPGLGRYISIFVAAILGYVGMRVGVKKREEVLSVIPRLGGKERSQPKGDPPKNPSLKVLDTSVIIDGRIADICKSGFIDGTLVIPAFVLEELQHIADSSDLLKRNRGRRGLDILNKIRKELDVVVQIDQRDYDDLAEVDSKLVRLCREVGGQIVTNDYNLNKVAELQGVKVLNINELANAVKPVVLPGEEMTVQVIKDGKELGQGVAYLDDGTMIVVDGGKRFIGQMITVLVTSVLQTAAGRMIFAKPKAGDGKKATTSSPSPTLNEVNAIV</sequence>
<reference evidence="7 8" key="1">
    <citation type="submission" date="2019-11" db="EMBL/GenBank/DDBJ databases">
        <title>Whole-genome sequence of a the green, strictly anaerobic photosynthetic bacterium Heliobacillus mobilis DSM 6151.</title>
        <authorList>
            <person name="Kyndt J.A."/>
            <person name="Meyer T.E."/>
        </authorList>
    </citation>
    <scope>NUCLEOTIDE SEQUENCE [LARGE SCALE GENOMIC DNA]</scope>
    <source>
        <strain evidence="7 8">DSM 6151</strain>
    </source>
</reference>
<dbReference type="Pfam" id="PF01938">
    <property type="entry name" value="TRAM"/>
    <property type="match status" value="1"/>
</dbReference>
<evidence type="ECO:0000256" key="3">
    <source>
        <dbReference type="ARBA" id="ARBA00022801"/>
    </source>
</evidence>
<dbReference type="InterPro" id="IPR052041">
    <property type="entry name" value="Nucleic_acid_metab_PIN/TRAM"/>
</dbReference>
<keyword evidence="3" id="KW-0378">Hydrolase</keyword>
<comment type="cofactor">
    <cofactor evidence="1">
        <name>Mg(2+)</name>
        <dbReference type="ChEBI" id="CHEBI:18420"/>
    </cofactor>
</comment>
<dbReference type="GO" id="GO:0016787">
    <property type="term" value="F:hydrolase activity"/>
    <property type="evidence" value="ECO:0007669"/>
    <property type="project" value="UniProtKB-KW"/>
</dbReference>
<keyword evidence="8" id="KW-1185">Reference proteome</keyword>
<keyword evidence="5" id="KW-0472">Membrane</keyword>
<dbReference type="RefSeq" id="WP_155476595.1">
    <property type="nucleotide sequence ID" value="NZ_WNKU01000011.1"/>
</dbReference>
<dbReference type="PANTHER" id="PTHR11603">
    <property type="entry name" value="AAA FAMILY ATPASE"/>
    <property type="match status" value="1"/>
</dbReference>
<dbReference type="PROSITE" id="PS50926">
    <property type="entry name" value="TRAM"/>
    <property type="match status" value="1"/>
</dbReference>
<comment type="caution">
    <text evidence="7">The sequence shown here is derived from an EMBL/GenBank/DDBJ whole genome shotgun (WGS) entry which is preliminary data.</text>
</comment>
<dbReference type="SUPFAM" id="SSF88723">
    <property type="entry name" value="PIN domain-like"/>
    <property type="match status" value="1"/>
</dbReference>
<dbReference type="Pfam" id="PF01850">
    <property type="entry name" value="PIN"/>
    <property type="match status" value="1"/>
</dbReference>
<dbReference type="InterPro" id="IPR029060">
    <property type="entry name" value="PIN-like_dom_sf"/>
</dbReference>
<evidence type="ECO:0000256" key="1">
    <source>
        <dbReference type="ARBA" id="ARBA00001946"/>
    </source>
</evidence>
<gene>
    <name evidence="7" type="ORF">GJ688_11005</name>
</gene>
<dbReference type="CDD" id="cd09877">
    <property type="entry name" value="PIN_YacL-like"/>
    <property type="match status" value="1"/>
</dbReference>